<evidence type="ECO:0000313" key="10">
    <source>
        <dbReference type="Proteomes" id="UP000018769"/>
    </source>
</evidence>
<keyword evidence="5 7" id="KW-0511">Multifunctional enzyme</keyword>
<dbReference type="EC" id="4.2.99.18" evidence="7"/>
<comment type="catalytic activity">
    <reaction evidence="7">
        <text>2'-deoxyribonucleotide-(2'-deoxyribose 5'-phosphate)-2'-deoxyribonucleotide-DNA = a 3'-end 2'-deoxyribonucleotide-(2,3-dehydro-2,3-deoxyribose 5'-phosphate)-DNA + a 5'-end 5'-phospho-2'-deoxyribonucleoside-DNA + H(+)</text>
        <dbReference type="Rhea" id="RHEA:66592"/>
        <dbReference type="Rhea" id="RHEA-COMP:13180"/>
        <dbReference type="Rhea" id="RHEA-COMP:16897"/>
        <dbReference type="Rhea" id="RHEA-COMP:17067"/>
        <dbReference type="ChEBI" id="CHEBI:15378"/>
        <dbReference type="ChEBI" id="CHEBI:136412"/>
        <dbReference type="ChEBI" id="CHEBI:157695"/>
        <dbReference type="ChEBI" id="CHEBI:167181"/>
        <dbReference type="EC" id="4.2.99.18"/>
    </reaction>
</comment>
<dbReference type="HOGENOM" id="CLU_104937_0_0_7"/>
<dbReference type="EC" id="3.2.2.-" evidence="7"/>
<dbReference type="SMART" id="SM00478">
    <property type="entry name" value="ENDO3c"/>
    <property type="match status" value="1"/>
</dbReference>
<keyword evidence="6 7" id="KW-0326">Glycosidase</keyword>
<dbReference type="InterPro" id="IPR011257">
    <property type="entry name" value="DNA_glycosylase"/>
</dbReference>
<dbReference type="NCBIfam" id="NF002305">
    <property type="entry name" value="PRK01229.1"/>
    <property type="match status" value="1"/>
</dbReference>
<evidence type="ECO:0000259" key="8">
    <source>
        <dbReference type="SMART" id="SM00478"/>
    </source>
</evidence>
<keyword evidence="1 7" id="KW-0227">DNA damage</keyword>
<dbReference type="GO" id="GO:0016799">
    <property type="term" value="F:hydrolase activity, hydrolyzing N-glycosyl compounds"/>
    <property type="evidence" value="ECO:0007669"/>
    <property type="project" value="UniProtKB-UniRule"/>
</dbReference>
<keyword evidence="4 7" id="KW-0456">Lyase</keyword>
<dbReference type="HAMAP" id="MF_00241">
    <property type="entry name" value="Ogg"/>
    <property type="match status" value="1"/>
</dbReference>
<dbReference type="InterPro" id="IPR012092">
    <property type="entry name" value="DNA_glyclase/AP_lyase_Ogg"/>
</dbReference>
<keyword evidence="2 7" id="KW-0378">Hydrolase</keyword>
<keyword evidence="3 7" id="KW-0234">DNA repair</keyword>
<evidence type="ECO:0000256" key="1">
    <source>
        <dbReference type="ARBA" id="ARBA00022763"/>
    </source>
</evidence>
<evidence type="ECO:0000313" key="9">
    <source>
        <dbReference type="EMBL" id="CDK30235.1"/>
    </source>
</evidence>
<dbReference type="SUPFAM" id="SSF48150">
    <property type="entry name" value="DNA-glycosylase"/>
    <property type="match status" value="1"/>
</dbReference>
<comment type="similarity">
    <text evidence="7">Belongs to the type-2 OGG1 family.</text>
</comment>
<dbReference type="GO" id="GO:0140078">
    <property type="term" value="F:class I DNA-(apurinic or apyrimidinic site) endonuclease activity"/>
    <property type="evidence" value="ECO:0007669"/>
    <property type="project" value="UniProtKB-EC"/>
</dbReference>
<evidence type="ECO:0000256" key="5">
    <source>
        <dbReference type="ARBA" id="ARBA00023268"/>
    </source>
</evidence>
<feature type="active site" evidence="7">
    <location>
        <position position="130"/>
    </location>
</feature>
<feature type="active site" evidence="7">
    <location>
        <position position="148"/>
    </location>
</feature>
<accession>V6DF83</accession>
<dbReference type="AlphaFoldDB" id="V6DF83"/>
<dbReference type="GO" id="GO:0006284">
    <property type="term" value="P:base-excision repair"/>
    <property type="evidence" value="ECO:0007669"/>
    <property type="project" value="UniProtKB-UniRule"/>
</dbReference>
<protein>
    <recommendedName>
        <fullName evidence="7">8-oxoguanine DNA glycosylase/AP lyase</fullName>
    </recommendedName>
    <domain>
        <recommendedName>
            <fullName evidence="7">8-oxoguanine DNA glycosylase</fullName>
            <shortName evidence="7">8-oxoG DNA glycosylase</shortName>
            <ecNumber evidence="7">3.2.2.-</ecNumber>
        </recommendedName>
    </domain>
    <domain>
        <recommendedName>
            <fullName evidence="7">DNA-(apurinic or apyrimidinic site) lyase</fullName>
            <shortName evidence="7">AP lyase</shortName>
            <ecNumber evidence="7">4.2.99.18</ecNumber>
        </recommendedName>
    </domain>
</protein>
<dbReference type="OrthoDB" id="12078at2"/>
<dbReference type="PIRSF" id="PIRSF005954">
    <property type="entry name" value="Thrmst_ogg"/>
    <property type="match status" value="1"/>
</dbReference>
<proteinExistence type="inferred from homology"/>
<comment type="function">
    <text evidence="7">Catalyzes the excision of an oxidatively damaged form of guanine (7,8-dihydro-8-oxoguanine = 8-oxoG) from DNA. Also cleaves the DNA backbone at apurinic/apyrimidinic sites (AP sites).</text>
</comment>
<dbReference type="eggNOG" id="COG1059">
    <property type="taxonomic scope" value="Bacteria"/>
</dbReference>
<keyword evidence="10" id="KW-1185">Reference proteome</keyword>
<reference evidence="9 10" key="1">
    <citation type="journal article" date="2015" name="Biol. Direct">
        <title>Babela massiliensis, a representative of a widespread bacterial phylum with unusual adaptations to parasitism in amoebae.</title>
        <authorList>
            <person name="Pagnier I."/>
            <person name="Yutin N."/>
            <person name="Croce O."/>
            <person name="Makarova K.S."/>
            <person name="Wolf Y.I."/>
            <person name="Benamar S."/>
            <person name="Raoult D."/>
            <person name="Koonin E.V."/>
            <person name="La Scola B."/>
        </authorList>
    </citation>
    <scope>NUCLEOTIDE SEQUENCE [LARGE SCALE GENOMIC DNA]</scope>
    <source>
        <strain evidence="10">BABL1</strain>
    </source>
</reference>
<dbReference type="Proteomes" id="UP000018769">
    <property type="component" value="Chromosome I"/>
</dbReference>
<organism evidence="9 10">
    <name type="scientific">Candidatus Babela massiliensis</name>
    <dbReference type="NCBI Taxonomy" id="673862"/>
    <lineage>
        <taxon>Bacteria</taxon>
        <taxon>Candidatus Babelota</taxon>
        <taxon>Candidatus Babeliae</taxon>
        <taxon>Candidatus Babeliales</taxon>
        <taxon>Candidatus Babeliaceae</taxon>
        <taxon>Candidatus Babela</taxon>
    </lineage>
</organism>
<name>V6DF83_9BACT</name>
<dbReference type="InterPro" id="IPR023170">
    <property type="entry name" value="HhH_base_excis_C"/>
</dbReference>
<dbReference type="STRING" id="673862.BABL1_gene_929"/>
<evidence type="ECO:0000256" key="3">
    <source>
        <dbReference type="ARBA" id="ARBA00023204"/>
    </source>
</evidence>
<dbReference type="RefSeq" id="WP_023791111.1">
    <property type="nucleotide sequence ID" value="NC_023003.1"/>
</dbReference>
<sequence>MKQNLELPFKLDKKELQVIDQRIKEFQELGKEDTTQWFSELCFCLLTANAQAKRAIEIQNYLGTEGFINKTQEEIALVIKSFGHRFHNTKAKYIVLARKYIDIKDILKDYKNGKEAREFLVKNITGLGYKEASHFLRNVGYNDVAIIDRHIIRFLYQYHYIDQLPKIITKKIYLELEDILTKFGILLDKLDLMIWYHMTGTVLK</sequence>
<evidence type="ECO:0000256" key="7">
    <source>
        <dbReference type="HAMAP-Rule" id="MF_00241"/>
    </source>
</evidence>
<dbReference type="CDD" id="cd00056">
    <property type="entry name" value="ENDO3c"/>
    <property type="match status" value="1"/>
</dbReference>
<evidence type="ECO:0000256" key="6">
    <source>
        <dbReference type="ARBA" id="ARBA00023295"/>
    </source>
</evidence>
<evidence type="ECO:0000256" key="2">
    <source>
        <dbReference type="ARBA" id="ARBA00022801"/>
    </source>
</evidence>
<dbReference type="Pfam" id="PF22175">
    <property type="entry name" value="Ogg-HhH"/>
    <property type="match status" value="1"/>
</dbReference>
<dbReference type="InterPro" id="IPR003265">
    <property type="entry name" value="HhH-GPD_domain"/>
</dbReference>
<feature type="site" description="Important for guanine/8-oxoguanine distinction" evidence="7">
    <location>
        <position position="204"/>
    </location>
</feature>
<dbReference type="Gene3D" id="1.10.340.30">
    <property type="entry name" value="Hypothetical protein, domain 2"/>
    <property type="match status" value="1"/>
</dbReference>
<feature type="domain" description="HhH-GPD" evidence="8">
    <location>
        <begin position="46"/>
        <end position="199"/>
    </location>
</feature>
<dbReference type="Gene3D" id="1.10.1670.10">
    <property type="entry name" value="Helix-hairpin-Helix base-excision DNA repair enzymes (C-terminal)"/>
    <property type="match status" value="1"/>
</dbReference>
<gene>
    <name evidence="7 9" type="primary">ogg</name>
    <name evidence="9" type="ORF">BABL1_gene_929</name>
</gene>
<dbReference type="KEGG" id="dpb:BABL1_gene_929"/>
<evidence type="ECO:0000256" key="4">
    <source>
        <dbReference type="ARBA" id="ARBA00023239"/>
    </source>
</evidence>
<dbReference type="EMBL" id="HG793133">
    <property type="protein sequence ID" value="CDK30235.1"/>
    <property type="molecule type" value="Genomic_DNA"/>
</dbReference>